<evidence type="ECO:0000313" key="3">
    <source>
        <dbReference type="EMBL" id="RXZ31658.1"/>
    </source>
</evidence>
<dbReference type="AlphaFoldDB" id="A0A4Q2ITF7"/>
<feature type="signal peptide" evidence="2">
    <location>
        <begin position="1"/>
        <end position="25"/>
    </location>
</feature>
<dbReference type="Proteomes" id="UP000292347">
    <property type="component" value="Unassembled WGS sequence"/>
</dbReference>
<dbReference type="EMBL" id="SDPT01000002">
    <property type="protein sequence ID" value="RXZ31658.1"/>
    <property type="molecule type" value="Genomic_DNA"/>
</dbReference>
<keyword evidence="2" id="KW-0732">Signal</keyword>
<reference evidence="3 4" key="1">
    <citation type="submission" date="2019-01" db="EMBL/GenBank/DDBJ databases">
        <title>Sphingomonas mucosissima sp. nov. and Sphingomonas desiccabilis sp. nov., from biological soil crusts in the Colorado Plateau, USA.</title>
        <authorList>
            <person name="Zhu D."/>
        </authorList>
    </citation>
    <scope>NUCLEOTIDE SEQUENCE [LARGE SCALE GENOMIC DNA]</scope>
    <source>
        <strain evidence="3 4">CP1D</strain>
    </source>
</reference>
<keyword evidence="4" id="KW-1185">Reference proteome</keyword>
<dbReference type="OrthoDB" id="7586108at2"/>
<sequence length="96" mass="10223">MTIRVVAAAAALVLGVATVAAPAMAEPRTVPAPATSSTAQSVDTATTPSKPGTKAKRETRYCAETRITGSLLPRRQCQTREDWLRDGVDPLDYLPR</sequence>
<proteinExistence type="predicted"/>
<dbReference type="RefSeq" id="WP_129341893.1">
    <property type="nucleotide sequence ID" value="NZ_JACIDD010000002.1"/>
</dbReference>
<protein>
    <submittedName>
        <fullName evidence="3">Uncharacterized protein</fullName>
    </submittedName>
</protein>
<feature type="compositionally biased region" description="Polar residues" evidence="1">
    <location>
        <begin position="34"/>
        <end position="50"/>
    </location>
</feature>
<evidence type="ECO:0000256" key="2">
    <source>
        <dbReference type="SAM" id="SignalP"/>
    </source>
</evidence>
<comment type="caution">
    <text evidence="3">The sequence shown here is derived from an EMBL/GenBank/DDBJ whole genome shotgun (WGS) entry which is preliminary data.</text>
</comment>
<feature type="chain" id="PRO_5043332909" evidence="2">
    <location>
        <begin position="26"/>
        <end position="96"/>
    </location>
</feature>
<gene>
    <name evidence="3" type="ORF">EO081_10540</name>
</gene>
<accession>A0A4Q2ITF7</accession>
<name>A0A4Q2ITF7_9SPHN</name>
<feature type="region of interest" description="Disordered" evidence="1">
    <location>
        <begin position="23"/>
        <end position="59"/>
    </location>
</feature>
<evidence type="ECO:0000313" key="4">
    <source>
        <dbReference type="Proteomes" id="UP000292347"/>
    </source>
</evidence>
<organism evidence="3 4">
    <name type="scientific">Sphingomonas desiccabilis</name>
    <dbReference type="NCBI Taxonomy" id="429134"/>
    <lineage>
        <taxon>Bacteria</taxon>
        <taxon>Pseudomonadati</taxon>
        <taxon>Pseudomonadota</taxon>
        <taxon>Alphaproteobacteria</taxon>
        <taxon>Sphingomonadales</taxon>
        <taxon>Sphingomonadaceae</taxon>
        <taxon>Sphingomonas</taxon>
    </lineage>
</organism>
<evidence type="ECO:0000256" key="1">
    <source>
        <dbReference type="SAM" id="MobiDB-lite"/>
    </source>
</evidence>